<dbReference type="EMBL" id="JBBNAE010000001">
    <property type="protein sequence ID" value="KAK9155029.1"/>
    <property type="molecule type" value="Genomic_DNA"/>
</dbReference>
<keyword evidence="1" id="KW-0732">Signal</keyword>
<sequence>MRCSHLLTLLMCVRVVRWSERRTQDVPRDSCRRGDEWREYKPTFLSQSILSFRSNDRTVSRLHEHVATSGIDPSCVKKLGMRQREPEFRKTSDSACKTHAARDAVGTTPPTMDGAVSQENKPWGCCHELNMMAPRCGAGRAATSKGKELMLGDIL</sequence>
<reference evidence="2 3" key="1">
    <citation type="submission" date="2024-01" db="EMBL/GenBank/DDBJ databases">
        <title>Genome assemblies of Stephania.</title>
        <authorList>
            <person name="Yang L."/>
        </authorList>
    </citation>
    <scope>NUCLEOTIDE SEQUENCE [LARGE SCALE GENOMIC DNA]</scope>
    <source>
        <strain evidence="2">QJT</strain>
        <tissue evidence="2">Leaf</tissue>
    </source>
</reference>
<protein>
    <recommendedName>
        <fullName evidence="4">Secreted protein</fullName>
    </recommendedName>
</protein>
<proteinExistence type="predicted"/>
<accession>A0AAP0KNS2</accession>
<name>A0AAP0KNS2_9MAGN</name>
<dbReference type="AlphaFoldDB" id="A0AAP0KNS2"/>
<keyword evidence="3" id="KW-1185">Reference proteome</keyword>
<evidence type="ECO:0000256" key="1">
    <source>
        <dbReference type="SAM" id="SignalP"/>
    </source>
</evidence>
<feature type="chain" id="PRO_5042956565" description="Secreted protein" evidence="1">
    <location>
        <begin position="19"/>
        <end position="155"/>
    </location>
</feature>
<organism evidence="2 3">
    <name type="scientific">Stephania japonica</name>
    <dbReference type="NCBI Taxonomy" id="461633"/>
    <lineage>
        <taxon>Eukaryota</taxon>
        <taxon>Viridiplantae</taxon>
        <taxon>Streptophyta</taxon>
        <taxon>Embryophyta</taxon>
        <taxon>Tracheophyta</taxon>
        <taxon>Spermatophyta</taxon>
        <taxon>Magnoliopsida</taxon>
        <taxon>Ranunculales</taxon>
        <taxon>Menispermaceae</taxon>
        <taxon>Menispermoideae</taxon>
        <taxon>Cissampelideae</taxon>
        <taxon>Stephania</taxon>
    </lineage>
</organism>
<evidence type="ECO:0000313" key="3">
    <source>
        <dbReference type="Proteomes" id="UP001417504"/>
    </source>
</evidence>
<gene>
    <name evidence="2" type="ORF">Sjap_002509</name>
</gene>
<comment type="caution">
    <text evidence="2">The sequence shown here is derived from an EMBL/GenBank/DDBJ whole genome shotgun (WGS) entry which is preliminary data.</text>
</comment>
<evidence type="ECO:0000313" key="2">
    <source>
        <dbReference type="EMBL" id="KAK9155029.1"/>
    </source>
</evidence>
<evidence type="ECO:0008006" key="4">
    <source>
        <dbReference type="Google" id="ProtNLM"/>
    </source>
</evidence>
<feature type="signal peptide" evidence="1">
    <location>
        <begin position="1"/>
        <end position="18"/>
    </location>
</feature>
<dbReference type="Proteomes" id="UP001417504">
    <property type="component" value="Unassembled WGS sequence"/>
</dbReference>